<evidence type="ECO:0000256" key="6">
    <source>
        <dbReference type="PROSITE-ProRule" id="PRU00221"/>
    </source>
</evidence>
<reference evidence="8" key="1">
    <citation type="submission" date="2023-07" db="EMBL/GenBank/DDBJ databases">
        <authorList>
            <consortium name="AG Swart"/>
            <person name="Singh M."/>
            <person name="Singh A."/>
            <person name="Seah K."/>
            <person name="Emmerich C."/>
        </authorList>
    </citation>
    <scope>NUCLEOTIDE SEQUENCE</scope>
    <source>
        <strain evidence="8">DP1</strain>
    </source>
</reference>
<organism evidence="8 9">
    <name type="scientific">Euplotes crassus</name>
    <dbReference type="NCBI Taxonomy" id="5936"/>
    <lineage>
        <taxon>Eukaryota</taxon>
        <taxon>Sar</taxon>
        <taxon>Alveolata</taxon>
        <taxon>Ciliophora</taxon>
        <taxon>Intramacronucleata</taxon>
        <taxon>Spirotrichea</taxon>
        <taxon>Hypotrichia</taxon>
        <taxon>Euplotida</taxon>
        <taxon>Euplotidae</taxon>
        <taxon>Moneuplotes</taxon>
    </lineage>
</organism>
<dbReference type="Gene3D" id="2.130.10.10">
    <property type="entry name" value="YVTN repeat-like/Quinoprotein amine dehydrogenase"/>
    <property type="match status" value="3"/>
</dbReference>
<dbReference type="PROSITE" id="PS50082">
    <property type="entry name" value="WD_REPEATS_2"/>
    <property type="match status" value="1"/>
</dbReference>
<evidence type="ECO:0000313" key="9">
    <source>
        <dbReference type="Proteomes" id="UP001295684"/>
    </source>
</evidence>
<evidence type="ECO:0000256" key="2">
    <source>
        <dbReference type="ARBA" id="ARBA00022574"/>
    </source>
</evidence>
<evidence type="ECO:0000256" key="1">
    <source>
        <dbReference type="ARBA" id="ARBA00004138"/>
    </source>
</evidence>
<keyword evidence="9" id="KW-1185">Reference proteome</keyword>
<dbReference type="SMART" id="SM00320">
    <property type="entry name" value="WD40"/>
    <property type="match status" value="9"/>
</dbReference>
<dbReference type="InterPro" id="IPR050630">
    <property type="entry name" value="WD_repeat_EMAP"/>
</dbReference>
<feature type="region of interest" description="Disordered" evidence="7">
    <location>
        <begin position="1"/>
        <end position="48"/>
    </location>
</feature>
<evidence type="ECO:0000256" key="4">
    <source>
        <dbReference type="ARBA" id="ARBA00023273"/>
    </source>
</evidence>
<feature type="compositionally biased region" description="Acidic residues" evidence="7">
    <location>
        <begin position="944"/>
        <end position="957"/>
    </location>
</feature>
<evidence type="ECO:0000313" key="8">
    <source>
        <dbReference type="EMBL" id="CAI2381464.1"/>
    </source>
</evidence>
<protein>
    <recommendedName>
        <fullName evidence="5">Cilia- and flagella-associated protein 251</fullName>
    </recommendedName>
</protein>
<dbReference type="InterPro" id="IPR001680">
    <property type="entry name" value="WD40_rpt"/>
</dbReference>
<keyword evidence="2 6" id="KW-0853">WD repeat</keyword>
<comment type="subcellular location">
    <subcellularLocation>
        <location evidence="1">Cell projection</location>
        <location evidence="1">Cilium</location>
    </subcellularLocation>
</comment>
<dbReference type="AlphaFoldDB" id="A0AAD1XYV5"/>
<keyword evidence="4" id="KW-0966">Cell projection</keyword>
<dbReference type="Proteomes" id="UP001295684">
    <property type="component" value="Unassembled WGS sequence"/>
</dbReference>
<dbReference type="PANTHER" id="PTHR13720">
    <property type="entry name" value="WD-40 REPEAT PROTEIN"/>
    <property type="match status" value="1"/>
</dbReference>
<dbReference type="Gene3D" id="1.10.238.10">
    <property type="entry name" value="EF-hand"/>
    <property type="match status" value="1"/>
</dbReference>
<dbReference type="EMBL" id="CAMPGE010023535">
    <property type="protein sequence ID" value="CAI2381464.1"/>
    <property type="molecule type" value="Genomic_DNA"/>
</dbReference>
<accession>A0AAD1XYV5</accession>
<dbReference type="PANTHER" id="PTHR13720:SF13">
    <property type="entry name" value="CILIA- AND FLAGELLA-ASSOCIATED PROTEIN 251"/>
    <property type="match status" value="1"/>
</dbReference>
<keyword evidence="3" id="KW-0677">Repeat</keyword>
<dbReference type="Pfam" id="PF00400">
    <property type="entry name" value="WD40"/>
    <property type="match status" value="4"/>
</dbReference>
<feature type="region of interest" description="Disordered" evidence="7">
    <location>
        <begin position="944"/>
        <end position="981"/>
    </location>
</feature>
<name>A0AAD1XYV5_EUPCR</name>
<gene>
    <name evidence="8" type="ORF">ECRASSUSDP1_LOCUS22920</name>
</gene>
<dbReference type="GO" id="GO:0031514">
    <property type="term" value="C:motile cilium"/>
    <property type="evidence" value="ECO:0007669"/>
    <property type="project" value="TreeGrafter"/>
</dbReference>
<dbReference type="InterPro" id="IPR011992">
    <property type="entry name" value="EF-hand-dom_pair"/>
</dbReference>
<dbReference type="SUPFAM" id="SSF50978">
    <property type="entry name" value="WD40 repeat-like"/>
    <property type="match status" value="2"/>
</dbReference>
<dbReference type="InterPro" id="IPR036322">
    <property type="entry name" value="WD40_repeat_dom_sf"/>
</dbReference>
<comment type="caution">
    <text evidence="8">The sequence shown here is derived from an EMBL/GenBank/DDBJ whole genome shotgun (WGS) entry which is preliminary data.</text>
</comment>
<evidence type="ECO:0000256" key="5">
    <source>
        <dbReference type="ARBA" id="ARBA00040994"/>
    </source>
</evidence>
<evidence type="ECO:0000256" key="7">
    <source>
        <dbReference type="SAM" id="MobiDB-lite"/>
    </source>
</evidence>
<feature type="repeat" description="WD" evidence="6">
    <location>
        <begin position="461"/>
        <end position="484"/>
    </location>
</feature>
<evidence type="ECO:0000256" key="3">
    <source>
        <dbReference type="ARBA" id="ARBA00022737"/>
    </source>
</evidence>
<proteinExistence type="predicted"/>
<dbReference type="InterPro" id="IPR015943">
    <property type="entry name" value="WD40/YVTN_repeat-like_dom_sf"/>
</dbReference>
<sequence>MEEGYEEEKSPIQSQNYEEQKHTEGESEANNDMQEEFDDDGEGDYERGEGVNALNLEFVRGYNKDIKDGVHNLTNGERKAIFYSAAHTGVIYDYEEGEQKLLQGHCNKITCTACSADKRLIVTADSGIDSMLVLWDSYDGIPIRTYFNPYENGICALDISQDGRYLATISDDKFQAVSIWDLQNEELDEPIITTLCGYARDDKQYLIKFNPSDVYELVCHGESQLAFLSWSEDSDEIEYYLSPIQQSSFSKKEKKNAAFTSTVFIPDSTKAVTSTEKGDLLVWDISLIVDGMSHTNEKRLTKVLELHQDETSINTLTIHGDYLVTGNEDGSVRFYDFDLKICGWFENLDLGVIKSISFADEEPKSVDHEEEAEEELKCADFIVADSNAVVCKLESRLFEELEPDQKKGEVIFTGLKSAINCIAVHPHEPILAIGGKSGFLITWNYTTKEEEYKQLKEEPCAIEYSPDGKYLMGGTADGLIRIYDPYNDMVELQAPCKTSERSDHAIKQLIVSNDSEHFATMDVNNCVCLFKRDHKYGDPNEPIEWVFYGKVRSHEIEITSIAFGESLDTNDETQLRLFSIGKDRILFEYDVRKSSERNGLVIDNSRTMMIEQENVPTACIWYPTVDSKEDLLLTVNDVYKMKIWNVKSSQCRKTCLGPTYGGDISRLKKLEIDGNPDKFLAYSTFEKVIGLIKLPLDGNPTKTMGLIAHPNKVADMCVTSDGKYLFTCGGADLCVNKWSIDVTPIDNAIMMGGEGTEPFINLIEGGRDGQTFQDMKDFFYYSMVKSKTEGEDTTKTRKLDGKVSINQLGNLMRAMGHYPTLKEIENMMNEVEFAHFSENCEKVDRFDLDTFVKLFVNHRPVFGIGRPHIEKAFNTLFVDAKKNQPLDKVPREQFLQELASEGEPLMNQELGDLLDKLVGKPNIKEALGENIWPETFAKDILSFEEVEEDEDDEEGDYDPAYQEDNPNSTFAQDVIPEENIN</sequence>
<feature type="compositionally biased region" description="Acidic residues" evidence="7">
    <location>
        <begin position="26"/>
        <end position="43"/>
    </location>
</feature>
<dbReference type="SUPFAM" id="SSF47473">
    <property type="entry name" value="EF-hand"/>
    <property type="match status" value="2"/>
</dbReference>